<evidence type="ECO:0008006" key="4">
    <source>
        <dbReference type="Google" id="ProtNLM"/>
    </source>
</evidence>
<evidence type="ECO:0000313" key="2">
    <source>
        <dbReference type="EMBL" id="MBC9716335.1"/>
    </source>
</evidence>
<name>A0ABR7SNR3_9ACTN</name>
<keyword evidence="3" id="KW-1185">Reference proteome</keyword>
<reference evidence="2 3" key="1">
    <citation type="submission" date="2020-08" db="EMBL/GenBank/DDBJ databases">
        <title>Genemic of Streptomyces polyaspartic.</title>
        <authorList>
            <person name="Liu W."/>
        </authorList>
    </citation>
    <scope>NUCLEOTIDE SEQUENCE [LARGE SCALE GENOMIC DNA]</scope>
    <source>
        <strain evidence="2 3">TRM66268-LWL</strain>
    </source>
</reference>
<dbReference type="EMBL" id="JACTVJ010000013">
    <property type="protein sequence ID" value="MBC9716335.1"/>
    <property type="molecule type" value="Genomic_DNA"/>
</dbReference>
<dbReference type="Proteomes" id="UP000642284">
    <property type="component" value="Unassembled WGS sequence"/>
</dbReference>
<proteinExistence type="predicted"/>
<evidence type="ECO:0000256" key="1">
    <source>
        <dbReference type="SAM" id="MobiDB-lite"/>
    </source>
</evidence>
<evidence type="ECO:0000313" key="3">
    <source>
        <dbReference type="Proteomes" id="UP000642284"/>
    </source>
</evidence>
<comment type="caution">
    <text evidence="2">The sequence shown here is derived from an EMBL/GenBank/DDBJ whole genome shotgun (WGS) entry which is preliminary data.</text>
</comment>
<sequence>MNGSELTAEDYAAVLGAMQSLSATYGARTLNEALSQWRLTVIDLEEGFDTEWIWEYHNELVCRDWLHAAWPLLTPRVREVRQAELDEWDRRFVAATLPRRKADGLPAGMDGRWWHDRYPRRITGERGHDLPPGWSPAPVHADDD</sequence>
<dbReference type="RefSeq" id="WP_187816770.1">
    <property type="nucleotide sequence ID" value="NZ_JACTVJ010000013.1"/>
</dbReference>
<organism evidence="2 3">
    <name type="scientific">Streptomyces polyasparticus</name>
    <dbReference type="NCBI Taxonomy" id="2767826"/>
    <lineage>
        <taxon>Bacteria</taxon>
        <taxon>Bacillati</taxon>
        <taxon>Actinomycetota</taxon>
        <taxon>Actinomycetes</taxon>
        <taxon>Kitasatosporales</taxon>
        <taxon>Streptomycetaceae</taxon>
        <taxon>Streptomyces</taxon>
    </lineage>
</organism>
<accession>A0ABR7SNR3</accession>
<protein>
    <recommendedName>
        <fullName evidence="4">DUF4913 domain-containing protein</fullName>
    </recommendedName>
</protein>
<gene>
    <name evidence="2" type="ORF">H9Y04_27745</name>
</gene>
<feature type="region of interest" description="Disordered" evidence="1">
    <location>
        <begin position="124"/>
        <end position="144"/>
    </location>
</feature>